<dbReference type="Gene3D" id="3.90.79.10">
    <property type="entry name" value="Nucleoside Triphosphate Pyrophosphohydrolase"/>
    <property type="match status" value="1"/>
</dbReference>
<organism evidence="2 3">
    <name type="scientific">Paenibacillus physcomitrellae</name>
    <dbReference type="NCBI Taxonomy" id="1619311"/>
    <lineage>
        <taxon>Bacteria</taxon>
        <taxon>Bacillati</taxon>
        <taxon>Bacillota</taxon>
        <taxon>Bacilli</taxon>
        <taxon>Bacillales</taxon>
        <taxon>Paenibacillaceae</taxon>
        <taxon>Paenibacillus</taxon>
    </lineage>
</organism>
<reference evidence="3" key="1">
    <citation type="journal article" date="2019" name="Int. J. Syst. Evol. Microbiol.">
        <title>The Global Catalogue of Microorganisms (GCM) 10K type strain sequencing project: providing services to taxonomists for standard genome sequencing and annotation.</title>
        <authorList>
            <consortium name="The Broad Institute Genomics Platform"/>
            <consortium name="The Broad Institute Genome Sequencing Center for Infectious Disease"/>
            <person name="Wu L."/>
            <person name="Ma J."/>
        </authorList>
    </citation>
    <scope>NUCLEOTIDE SEQUENCE [LARGE SCALE GENOMIC DNA]</scope>
    <source>
        <strain evidence="3">CGMCC 1.15044</strain>
    </source>
</reference>
<dbReference type="CDD" id="cd04692">
    <property type="entry name" value="NUDIX_Hydrolase"/>
    <property type="match status" value="1"/>
</dbReference>
<dbReference type="SUPFAM" id="SSF55811">
    <property type="entry name" value="Nudix"/>
    <property type="match status" value="1"/>
</dbReference>
<dbReference type="InterPro" id="IPR000086">
    <property type="entry name" value="NUDIX_hydrolase_dom"/>
</dbReference>
<evidence type="ECO:0000313" key="3">
    <source>
        <dbReference type="Proteomes" id="UP000609323"/>
    </source>
</evidence>
<dbReference type="PROSITE" id="PS51462">
    <property type="entry name" value="NUDIX"/>
    <property type="match status" value="1"/>
</dbReference>
<proteinExistence type="predicted"/>
<keyword evidence="3" id="KW-1185">Reference proteome</keyword>
<dbReference type="GO" id="GO:0016787">
    <property type="term" value="F:hydrolase activity"/>
    <property type="evidence" value="ECO:0007669"/>
    <property type="project" value="UniProtKB-KW"/>
</dbReference>
<evidence type="ECO:0000313" key="2">
    <source>
        <dbReference type="EMBL" id="GGA32311.1"/>
    </source>
</evidence>
<accession>A0ABQ1FVZ8</accession>
<dbReference type="PANTHER" id="PTHR10885:SF0">
    <property type="entry name" value="ISOPENTENYL-DIPHOSPHATE DELTA-ISOMERASE"/>
    <property type="match status" value="1"/>
</dbReference>
<dbReference type="Proteomes" id="UP000609323">
    <property type="component" value="Unassembled WGS sequence"/>
</dbReference>
<gene>
    <name evidence="2" type="ORF">GCM10010917_16750</name>
</gene>
<name>A0ABQ1FVZ8_9BACL</name>
<protein>
    <submittedName>
        <fullName evidence="2">Nudix hydrolase</fullName>
    </submittedName>
</protein>
<dbReference type="Pfam" id="PF00293">
    <property type="entry name" value="NUDIX"/>
    <property type="match status" value="1"/>
</dbReference>
<sequence length="210" mass="24282">MSSHEMLDVYTAQRVKTGSVSRKQAHEEGLWHQTFQCWVLDKQSNPDNPGLLFQLRAEDKDTFPGKLDISCAGHLLAGETPEDGIRELQEELGIEAELQDLRYCGMVAQESYIAPDIIDREFNQVYLYESGLPLEDYRFQISEISGLFFIGLAEYKALLQGEREYAQAREGIRYDRGLDKLYRSVERFRLEDFTPNSEAHYKLLFKALGW</sequence>
<dbReference type="EMBL" id="BMHF01000004">
    <property type="protein sequence ID" value="GGA32311.1"/>
    <property type="molecule type" value="Genomic_DNA"/>
</dbReference>
<dbReference type="RefSeq" id="WP_157739605.1">
    <property type="nucleotide sequence ID" value="NZ_BMHF01000004.1"/>
</dbReference>
<dbReference type="PANTHER" id="PTHR10885">
    <property type="entry name" value="ISOPENTENYL-DIPHOSPHATE DELTA-ISOMERASE"/>
    <property type="match status" value="1"/>
</dbReference>
<dbReference type="InterPro" id="IPR015797">
    <property type="entry name" value="NUDIX_hydrolase-like_dom_sf"/>
</dbReference>
<evidence type="ECO:0000259" key="1">
    <source>
        <dbReference type="PROSITE" id="PS51462"/>
    </source>
</evidence>
<feature type="domain" description="Nudix hydrolase" evidence="1">
    <location>
        <begin position="30"/>
        <end position="179"/>
    </location>
</feature>
<keyword evidence="2" id="KW-0378">Hydrolase</keyword>
<comment type="caution">
    <text evidence="2">The sequence shown here is derived from an EMBL/GenBank/DDBJ whole genome shotgun (WGS) entry which is preliminary data.</text>
</comment>